<accession>A0A1Q9LMM7</accession>
<protein>
    <recommendedName>
        <fullName evidence="1">Glycosyl transferase family 28 C-terminal domain-containing protein</fullName>
    </recommendedName>
</protein>
<dbReference type="GO" id="GO:0016758">
    <property type="term" value="F:hexosyltransferase activity"/>
    <property type="evidence" value="ECO:0007669"/>
    <property type="project" value="InterPro"/>
</dbReference>
<comment type="caution">
    <text evidence="2">The sequence shown here is derived from an EMBL/GenBank/DDBJ whole genome shotgun (WGS) entry which is preliminary data.</text>
</comment>
<evidence type="ECO:0000259" key="1">
    <source>
        <dbReference type="Pfam" id="PF04101"/>
    </source>
</evidence>
<dbReference type="OrthoDB" id="9809594at2"/>
<name>A0A1Q9LMM7_9PSEU</name>
<dbReference type="AlphaFoldDB" id="A0A1Q9LMM7"/>
<dbReference type="RefSeq" id="WP_075974968.1">
    <property type="nucleotide sequence ID" value="NZ_MKQR01000011.1"/>
</dbReference>
<gene>
    <name evidence="2" type="ORF">BJP25_17430</name>
</gene>
<dbReference type="Pfam" id="PF04101">
    <property type="entry name" value="Glyco_tran_28_C"/>
    <property type="match status" value="1"/>
</dbReference>
<dbReference type="SUPFAM" id="SSF53756">
    <property type="entry name" value="UDP-Glycosyltransferase/glycogen phosphorylase"/>
    <property type="match status" value="1"/>
</dbReference>
<dbReference type="Gene3D" id="3.40.50.2000">
    <property type="entry name" value="Glycogen Phosphorylase B"/>
    <property type="match status" value="1"/>
</dbReference>
<evidence type="ECO:0000313" key="2">
    <source>
        <dbReference type="EMBL" id="OLR93265.1"/>
    </source>
</evidence>
<dbReference type="InterPro" id="IPR007235">
    <property type="entry name" value="Glyco_trans_28_C"/>
</dbReference>
<organism evidence="2 3">
    <name type="scientific">Actinokineospora bangkokensis</name>
    <dbReference type="NCBI Taxonomy" id="1193682"/>
    <lineage>
        <taxon>Bacteria</taxon>
        <taxon>Bacillati</taxon>
        <taxon>Actinomycetota</taxon>
        <taxon>Actinomycetes</taxon>
        <taxon>Pseudonocardiales</taxon>
        <taxon>Pseudonocardiaceae</taxon>
        <taxon>Actinokineospora</taxon>
    </lineage>
</organism>
<dbReference type="EMBL" id="MKQR01000011">
    <property type="protein sequence ID" value="OLR93265.1"/>
    <property type="molecule type" value="Genomic_DNA"/>
</dbReference>
<evidence type="ECO:0000313" key="3">
    <source>
        <dbReference type="Proteomes" id="UP000186040"/>
    </source>
</evidence>
<dbReference type="STRING" id="1193682.BJP25_17430"/>
<feature type="domain" description="Glycosyl transferase family 28 C-terminal" evidence="1">
    <location>
        <begin position="242"/>
        <end position="287"/>
    </location>
</feature>
<dbReference type="Proteomes" id="UP000186040">
    <property type="component" value="Unassembled WGS sequence"/>
</dbReference>
<sequence>MIAYYAHHHGSGHRHRATAIARCAGVPVIGLSSGPEPQDWPGAWVALPDDAADVDPARDDVTARGHLHWVPVDNPGHRARMHAIGSVLASGEVALLVSDVSVEVSLLARLHGVPVVAVAQPGDRRDPAHLLGYGIASALLAPWPRRSAPGWPRDWQDKALHVGGFSRFDGRPRTAPSGGRSVLLLWGSGGIDVDPDGIRAAAAATPGWRWRVAGPRVPATEGDPANLTWLGWVADPWRELVDAAVVVTHAGQNAVAEVAAARRPAVVIPQRRPFDEQHATAGALAAARLCAVAPAWPAAADWAGALDEAERVGGDGWSAWSDGQGAQRAAAELTALARR</sequence>
<keyword evidence="3" id="KW-1185">Reference proteome</keyword>
<reference evidence="2 3" key="1">
    <citation type="submission" date="2016-10" db="EMBL/GenBank/DDBJ databases">
        <title>The Draft Genome Sequence of Actinokineospora bangkokensis 44EHWT reveals the biosynthetic pathway of antifungal compounds Thailandins with unusual extender unit butylmalonyl-CoA.</title>
        <authorList>
            <person name="Greule A."/>
            <person name="Intra B."/>
            <person name="Flemming S."/>
            <person name="Rommel M.G."/>
            <person name="Panbangred W."/>
            <person name="Bechthold A."/>
        </authorList>
    </citation>
    <scope>NUCLEOTIDE SEQUENCE [LARGE SCALE GENOMIC DNA]</scope>
    <source>
        <strain evidence="2 3">44EHW</strain>
    </source>
</reference>
<proteinExistence type="predicted"/>